<organism evidence="1 2">
    <name type="scientific">Trichostrongylus colubriformis</name>
    <name type="common">Black scour worm</name>
    <dbReference type="NCBI Taxonomy" id="6319"/>
    <lineage>
        <taxon>Eukaryota</taxon>
        <taxon>Metazoa</taxon>
        <taxon>Ecdysozoa</taxon>
        <taxon>Nematoda</taxon>
        <taxon>Chromadorea</taxon>
        <taxon>Rhabditida</taxon>
        <taxon>Rhabditina</taxon>
        <taxon>Rhabditomorpha</taxon>
        <taxon>Strongyloidea</taxon>
        <taxon>Trichostrongylidae</taxon>
        <taxon>Trichostrongylus</taxon>
    </lineage>
</organism>
<sequence length="80" mass="8936">MGQLAGSDTVALPFSDRRYAAFLHLFRMEIIQMFSDPANVRCIAEFQEYFESEDDIPTIMAEVGASDNGDAKVSSEKTPR</sequence>
<keyword evidence="2" id="KW-1185">Reference proteome</keyword>
<proteinExistence type="predicted"/>
<protein>
    <submittedName>
        <fullName evidence="1">Uncharacterized protein</fullName>
    </submittedName>
</protein>
<evidence type="ECO:0000313" key="1">
    <source>
        <dbReference type="EMBL" id="KAK5986985.1"/>
    </source>
</evidence>
<comment type="caution">
    <text evidence="1">The sequence shown here is derived from an EMBL/GenBank/DDBJ whole genome shotgun (WGS) entry which is preliminary data.</text>
</comment>
<evidence type="ECO:0000313" key="2">
    <source>
        <dbReference type="Proteomes" id="UP001331761"/>
    </source>
</evidence>
<dbReference type="EMBL" id="WIXE01000018">
    <property type="protein sequence ID" value="KAK5986985.1"/>
    <property type="molecule type" value="Genomic_DNA"/>
</dbReference>
<reference evidence="1 2" key="1">
    <citation type="submission" date="2019-10" db="EMBL/GenBank/DDBJ databases">
        <title>Assembly and Annotation for the nematode Trichostrongylus colubriformis.</title>
        <authorList>
            <person name="Martin J."/>
        </authorList>
    </citation>
    <scope>NUCLEOTIDE SEQUENCE [LARGE SCALE GENOMIC DNA]</scope>
    <source>
        <strain evidence="1">G859</strain>
        <tissue evidence="1">Whole worm</tissue>
    </source>
</reference>
<gene>
    <name evidence="1" type="ORF">GCK32_022501</name>
</gene>
<accession>A0AAN8FZ29</accession>
<name>A0AAN8FZ29_TRICO</name>
<dbReference type="Proteomes" id="UP001331761">
    <property type="component" value="Unassembled WGS sequence"/>
</dbReference>
<dbReference type="AlphaFoldDB" id="A0AAN8FZ29"/>